<comment type="caution">
    <text evidence="1">The sequence shown here is derived from an EMBL/GenBank/DDBJ whole genome shotgun (WGS) entry which is preliminary data.</text>
</comment>
<evidence type="ECO:0000313" key="2">
    <source>
        <dbReference type="Proteomes" id="UP000236664"/>
    </source>
</evidence>
<name>A0A2K0USF0_GIBNY</name>
<protein>
    <submittedName>
        <fullName evidence="1">Uncharacterized protein</fullName>
    </submittedName>
</protein>
<organism evidence="1 2">
    <name type="scientific">Gibberella nygamai</name>
    <name type="common">Bean root rot disease fungus</name>
    <name type="synonym">Fusarium nygamai</name>
    <dbReference type="NCBI Taxonomy" id="42673"/>
    <lineage>
        <taxon>Eukaryota</taxon>
        <taxon>Fungi</taxon>
        <taxon>Dikarya</taxon>
        <taxon>Ascomycota</taxon>
        <taxon>Pezizomycotina</taxon>
        <taxon>Sordariomycetes</taxon>
        <taxon>Hypocreomycetidae</taxon>
        <taxon>Hypocreales</taxon>
        <taxon>Nectriaceae</taxon>
        <taxon>Fusarium</taxon>
        <taxon>Fusarium fujikuroi species complex</taxon>
    </lineage>
</organism>
<keyword evidence="2" id="KW-1185">Reference proteome</keyword>
<dbReference type="STRING" id="42673.A0A2K0USF0"/>
<dbReference type="Proteomes" id="UP000236664">
    <property type="component" value="Unassembled WGS sequence"/>
</dbReference>
<evidence type="ECO:0000313" key="1">
    <source>
        <dbReference type="EMBL" id="PNP60683.1"/>
    </source>
</evidence>
<dbReference type="EMBL" id="MTQA01000354">
    <property type="protein sequence ID" value="PNP60683.1"/>
    <property type="molecule type" value="Genomic_DNA"/>
</dbReference>
<dbReference type="OrthoDB" id="2157530at2759"/>
<proteinExistence type="predicted"/>
<dbReference type="AlphaFoldDB" id="A0A2K0USF0"/>
<gene>
    <name evidence="1" type="ORF">FNYG_14597</name>
</gene>
<reference evidence="1 2" key="1">
    <citation type="submission" date="2017-06" db="EMBL/GenBank/DDBJ databases">
        <title>Genome of Fusarium nygamai isolate CS10214.</title>
        <authorList>
            <person name="Gardiner D.M."/>
            <person name="Obanor F."/>
            <person name="Kazan K."/>
        </authorList>
    </citation>
    <scope>NUCLEOTIDE SEQUENCE [LARGE SCALE GENOMIC DNA]</scope>
    <source>
        <strain evidence="1 2">CS10214</strain>
    </source>
</reference>
<accession>A0A2K0USF0</accession>
<sequence>MITKVVGPVYNTDTKDEILSAWYQNRDPRVCCPGSHEEVGWCELMRGMFTPFFNKPRDYSKPRTRAGFEAMVDSLWDRRFQLSVFQYQNFHTETDFVGQRV</sequence>